<protein>
    <submittedName>
        <fullName evidence="1">Uncharacterized protein</fullName>
    </submittedName>
</protein>
<keyword evidence="2" id="KW-1185">Reference proteome</keyword>
<proteinExistence type="predicted"/>
<name>A0ACC3DQY2_9PEZI</name>
<evidence type="ECO:0000313" key="2">
    <source>
        <dbReference type="Proteomes" id="UP001186974"/>
    </source>
</evidence>
<accession>A0ACC3DQY2</accession>
<gene>
    <name evidence="1" type="ORF">LTS18_006122</name>
</gene>
<dbReference type="Proteomes" id="UP001186974">
    <property type="component" value="Unassembled WGS sequence"/>
</dbReference>
<dbReference type="EMBL" id="JAWDJW010001488">
    <property type="protein sequence ID" value="KAK3078950.1"/>
    <property type="molecule type" value="Genomic_DNA"/>
</dbReference>
<evidence type="ECO:0000313" key="1">
    <source>
        <dbReference type="EMBL" id="KAK3078950.1"/>
    </source>
</evidence>
<reference evidence="1" key="1">
    <citation type="submission" date="2024-09" db="EMBL/GenBank/DDBJ databases">
        <title>Black Yeasts Isolated from many extreme environments.</title>
        <authorList>
            <person name="Coleine C."/>
            <person name="Stajich J.E."/>
            <person name="Selbmann L."/>
        </authorList>
    </citation>
    <scope>NUCLEOTIDE SEQUENCE</scope>
    <source>
        <strain evidence="1">CCFEE 5737</strain>
    </source>
</reference>
<sequence>MALADSRKRKFGESIRDDMNMIIILGDDTVTVEIGEPDRVFGPSVFKVHPQLLCKSLPYFDKAFNGSFKEAREKRIELTHESPVGFGYIMRWLYTGSVDCNPPNSSATLFTLCRLWVAADRYCAPWLQNQIADTIIDAESTPPLDDVRYVYNSTTSDMPLRTLIVDLAAWRRTGKFFDKINELPTAAIGDLCGAWKSRFLGFGKGEAEAPWKTDRTRYHVKF</sequence>
<organism evidence="1 2">
    <name type="scientific">Coniosporium uncinatum</name>
    <dbReference type="NCBI Taxonomy" id="93489"/>
    <lineage>
        <taxon>Eukaryota</taxon>
        <taxon>Fungi</taxon>
        <taxon>Dikarya</taxon>
        <taxon>Ascomycota</taxon>
        <taxon>Pezizomycotina</taxon>
        <taxon>Dothideomycetes</taxon>
        <taxon>Dothideomycetes incertae sedis</taxon>
        <taxon>Coniosporium</taxon>
    </lineage>
</organism>
<comment type="caution">
    <text evidence="1">The sequence shown here is derived from an EMBL/GenBank/DDBJ whole genome shotgun (WGS) entry which is preliminary data.</text>
</comment>